<dbReference type="EMBL" id="CAJNOJ010000106">
    <property type="protein sequence ID" value="CAF1122580.1"/>
    <property type="molecule type" value="Genomic_DNA"/>
</dbReference>
<feature type="transmembrane region" description="Helical" evidence="7">
    <location>
        <begin position="331"/>
        <end position="351"/>
    </location>
</feature>
<evidence type="ECO:0000259" key="11">
    <source>
        <dbReference type="Pfam" id="PF01826"/>
    </source>
</evidence>
<dbReference type="OrthoDB" id="331948at2759"/>
<comment type="subcellular location">
    <subcellularLocation>
        <location evidence="1">Membrane</location>
        <topology evidence="1">Multi-pass membrane protein</topology>
    </subcellularLocation>
</comment>
<evidence type="ECO:0000256" key="5">
    <source>
        <dbReference type="ARBA" id="ARBA00023136"/>
    </source>
</evidence>
<dbReference type="PROSITE" id="PS50216">
    <property type="entry name" value="DHHC"/>
    <property type="match status" value="1"/>
</dbReference>
<dbReference type="InterPro" id="IPR001594">
    <property type="entry name" value="Palmitoyltrfase_DHHC"/>
</dbReference>
<keyword evidence="5 7" id="KW-0472">Membrane</keyword>
<feature type="signal peptide" evidence="9">
    <location>
        <begin position="1"/>
        <end position="16"/>
    </location>
</feature>
<dbReference type="CDD" id="cd19941">
    <property type="entry name" value="TIL"/>
    <property type="match status" value="4"/>
</dbReference>
<dbReference type="InterPro" id="IPR002919">
    <property type="entry name" value="TIL_dom"/>
</dbReference>
<dbReference type="InterPro" id="IPR039859">
    <property type="entry name" value="PFA4/ZDH16/20/ERF2-like"/>
</dbReference>
<evidence type="ECO:0000256" key="9">
    <source>
        <dbReference type="SAM" id="SignalP"/>
    </source>
</evidence>
<keyword evidence="4 7" id="KW-1133">Transmembrane helix</keyword>
<keyword evidence="6 7" id="KW-0012">Acyltransferase</keyword>
<feature type="compositionally biased region" description="Polar residues" evidence="8">
    <location>
        <begin position="624"/>
        <end position="640"/>
    </location>
</feature>
<evidence type="ECO:0000313" key="13">
    <source>
        <dbReference type="Proteomes" id="UP000663852"/>
    </source>
</evidence>
<evidence type="ECO:0000256" key="2">
    <source>
        <dbReference type="ARBA" id="ARBA00022679"/>
    </source>
</evidence>
<feature type="domain" description="TIL" evidence="11">
    <location>
        <begin position="21"/>
        <end position="75"/>
    </location>
</feature>
<comment type="similarity">
    <text evidence="7">Belongs to the DHHC palmitoyltransferase family.</text>
</comment>
<evidence type="ECO:0000256" key="6">
    <source>
        <dbReference type="ARBA" id="ARBA00023315"/>
    </source>
</evidence>
<keyword evidence="3 7" id="KW-0812">Transmembrane</keyword>
<dbReference type="AlphaFoldDB" id="A0A814QR99"/>
<dbReference type="Proteomes" id="UP000663852">
    <property type="component" value="Unassembled WGS sequence"/>
</dbReference>
<evidence type="ECO:0000256" key="1">
    <source>
        <dbReference type="ARBA" id="ARBA00004141"/>
    </source>
</evidence>
<keyword evidence="9" id="KW-0732">Signal</keyword>
<feature type="transmembrane region" description="Helical" evidence="7">
    <location>
        <begin position="474"/>
        <end position="495"/>
    </location>
</feature>
<dbReference type="Pfam" id="PF01826">
    <property type="entry name" value="TIL"/>
    <property type="match status" value="3"/>
</dbReference>
<comment type="caution">
    <text evidence="12">The sequence shown here is derived from an EMBL/GenBank/DDBJ whole genome shotgun (WGS) entry which is preliminary data.</text>
</comment>
<dbReference type="GO" id="GO:0019706">
    <property type="term" value="F:protein-cysteine S-palmitoyltransferase activity"/>
    <property type="evidence" value="ECO:0007669"/>
    <property type="project" value="UniProtKB-EC"/>
</dbReference>
<evidence type="ECO:0000256" key="8">
    <source>
        <dbReference type="SAM" id="MobiDB-lite"/>
    </source>
</evidence>
<evidence type="ECO:0000259" key="10">
    <source>
        <dbReference type="Pfam" id="PF01529"/>
    </source>
</evidence>
<feature type="region of interest" description="Disordered" evidence="8">
    <location>
        <begin position="617"/>
        <end position="648"/>
    </location>
</feature>
<dbReference type="SUPFAM" id="SSF57567">
    <property type="entry name" value="Serine protease inhibitors"/>
    <property type="match status" value="4"/>
</dbReference>
<sequence>MSFLLILIVLLTTVNANAIQCSENEEYNECGTACQESCTYKPPFCTYQCVSGCFCKKGFVRQTDDKSKCVPQTRCSCGVNEYFNDCGSACPDTCSARSQSCTKQCVPDCFCKDGFVRLNNQTGSPCVPESLCKITLCEDPNAEYAECGSSCPRTCEDELNPLRKFRVCASACRRGCFCKQGFVLNKNGKCVKPESCCRSINGLYQSCGSLCQQTCADENNFTCLLPCAPGCFCATDFEIGHLYIFFSSLLSFFFEISQPYPPYIQKKTVSSYTYSSTIEDFHTMFSWSVQTRIRLALMMGYICITVFFSLTTYIVYVFYKHIAPSVIEKKQYGLLIFNLIFGNWLAINIYFNYLMAWLTSPGLARDYQELASQYPMCKKCSMNKPPRTHHCSWCDRCILKFDHHCPWLNNCVGFYNHRYFFQFCCFMATGCMYAGTFGYRQYQIALLGDQIFSYSDSIFSPFDILDEMEIPGFVTYYIFLAGFTIGFLLVGLILWHGRMIGRGVTSLERVLNHYYTHHYHEQGFIFVNPYDFGFVENWKRFLGVRTLGEFIRKVLLPSTHKPEGNGITWDGYNVNTNLQLHRPGPNQMARPIAFPPGVQPNFPGGYPANRYRAAVVPPWERQSRPPNASHSYQPKPLSTETTDDRKDQ</sequence>
<dbReference type="Gene3D" id="2.10.25.10">
    <property type="entry name" value="Laminin"/>
    <property type="match status" value="4"/>
</dbReference>
<dbReference type="EC" id="2.3.1.225" evidence="7"/>
<evidence type="ECO:0000313" key="12">
    <source>
        <dbReference type="EMBL" id="CAF1122580.1"/>
    </source>
</evidence>
<keyword evidence="2 7" id="KW-0808">Transferase</keyword>
<comment type="domain">
    <text evidence="7">The DHHC domain is required for palmitoyltransferase activity.</text>
</comment>
<gene>
    <name evidence="12" type="ORF">EDS130_LOCUS21135</name>
</gene>
<proteinExistence type="inferred from homology"/>
<organism evidence="12 13">
    <name type="scientific">Adineta ricciae</name>
    <name type="common">Rotifer</name>
    <dbReference type="NCBI Taxonomy" id="249248"/>
    <lineage>
        <taxon>Eukaryota</taxon>
        <taxon>Metazoa</taxon>
        <taxon>Spiralia</taxon>
        <taxon>Gnathifera</taxon>
        <taxon>Rotifera</taxon>
        <taxon>Eurotatoria</taxon>
        <taxon>Bdelloidea</taxon>
        <taxon>Adinetida</taxon>
        <taxon>Adinetidae</taxon>
        <taxon>Adineta</taxon>
    </lineage>
</organism>
<reference evidence="12" key="1">
    <citation type="submission" date="2021-02" db="EMBL/GenBank/DDBJ databases">
        <authorList>
            <person name="Nowell W R."/>
        </authorList>
    </citation>
    <scope>NUCLEOTIDE SEQUENCE</scope>
</reference>
<evidence type="ECO:0000256" key="3">
    <source>
        <dbReference type="ARBA" id="ARBA00022692"/>
    </source>
</evidence>
<feature type="domain" description="TIL" evidence="11">
    <location>
        <begin position="139"/>
        <end position="196"/>
    </location>
</feature>
<dbReference type="GO" id="GO:0016020">
    <property type="term" value="C:membrane"/>
    <property type="evidence" value="ECO:0007669"/>
    <property type="project" value="UniProtKB-SubCell"/>
</dbReference>
<name>A0A814QR99_ADIRI</name>
<evidence type="ECO:0000256" key="7">
    <source>
        <dbReference type="RuleBase" id="RU079119"/>
    </source>
</evidence>
<accession>A0A814QR99</accession>
<comment type="catalytic activity">
    <reaction evidence="7">
        <text>L-cysteinyl-[protein] + hexadecanoyl-CoA = S-hexadecanoyl-L-cysteinyl-[protein] + CoA</text>
        <dbReference type="Rhea" id="RHEA:36683"/>
        <dbReference type="Rhea" id="RHEA-COMP:10131"/>
        <dbReference type="Rhea" id="RHEA-COMP:11032"/>
        <dbReference type="ChEBI" id="CHEBI:29950"/>
        <dbReference type="ChEBI" id="CHEBI:57287"/>
        <dbReference type="ChEBI" id="CHEBI:57379"/>
        <dbReference type="ChEBI" id="CHEBI:74151"/>
        <dbReference type="EC" id="2.3.1.225"/>
    </reaction>
</comment>
<dbReference type="Pfam" id="PF01529">
    <property type="entry name" value="DHHC"/>
    <property type="match status" value="1"/>
</dbReference>
<protein>
    <recommendedName>
        <fullName evidence="7">Palmitoyltransferase</fullName>
        <ecNumber evidence="7">2.3.1.225</ecNumber>
    </recommendedName>
</protein>
<evidence type="ECO:0000256" key="4">
    <source>
        <dbReference type="ARBA" id="ARBA00022989"/>
    </source>
</evidence>
<feature type="transmembrane region" description="Helical" evidence="7">
    <location>
        <begin position="295"/>
        <end position="319"/>
    </location>
</feature>
<dbReference type="PANTHER" id="PTHR12246">
    <property type="entry name" value="PALMITOYLTRANSFERASE ZDHHC16"/>
    <property type="match status" value="1"/>
</dbReference>
<feature type="domain" description="TIL" evidence="11">
    <location>
        <begin position="77"/>
        <end position="132"/>
    </location>
</feature>
<dbReference type="InterPro" id="IPR036084">
    <property type="entry name" value="Ser_inhib-like_sf"/>
</dbReference>
<feature type="chain" id="PRO_5032708580" description="Palmitoyltransferase" evidence="9">
    <location>
        <begin position="17"/>
        <end position="648"/>
    </location>
</feature>
<feature type="domain" description="Palmitoyltransferase DHHC" evidence="10">
    <location>
        <begin position="376"/>
        <end position="510"/>
    </location>
</feature>